<reference evidence="1" key="1">
    <citation type="submission" date="2023-06" db="EMBL/GenBank/DDBJ databases">
        <title>Genome-scale phylogeny and comparative genomics of the fungal order Sordariales.</title>
        <authorList>
            <consortium name="Lawrence Berkeley National Laboratory"/>
            <person name="Hensen N."/>
            <person name="Bonometti L."/>
            <person name="Westerberg I."/>
            <person name="Brannstrom I.O."/>
            <person name="Guillou S."/>
            <person name="Cros-Aarteil S."/>
            <person name="Calhoun S."/>
            <person name="Haridas S."/>
            <person name="Kuo A."/>
            <person name="Mondo S."/>
            <person name="Pangilinan J."/>
            <person name="Riley R."/>
            <person name="LaButti K."/>
            <person name="Andreopoulos B."/>
            <person name="Lipzen A."/>
            <person name="Chen C."/>
            <person name="Yanf M."/>
            <person name="Daum C."/>
            <person name="Ng V."/>
            <person name="Clum A."/>
            <person name="Steindorff A."/>
            <person name="Ohm R."/>
            <person name="Martin F."/>
            <person name="Silar P."/>
            <person name="Natvig D."/>
            <person name="Lalanne C."/>
            <person name="Gautier V."/>
            <person name="Ament-velasquez S.L."/>
            <person name="Kruys A."/>
            <person name="Hutchinson M.I."/>
            <person name="Powell A.J."/>
            <person name="Barry K."/>
            <person name="Miller A.N."/>
            <person name="Grigoriev I.V."/>
            <person name="Debuchy R."/>
            <person name="Gladieux P."/>
            <person name="Thoren M.H."/>
            <person name="Johannesson H."/>
        </authorList>
    </citation>
    <scope>NUCLEOTIDE SEQUENCE</scope>
    <source>
        <strain evidence="1">SMH3187-1</strain>
    </source>
</reference>
<keyword evidence="2" id="KW-1185">Reference proteome</keyword>
<name>A0AA40EW12_9PEZI</name>
<proteinExistence type="predicted"/>
<dbReference type="AlphaFoldDB" id="A0AA40EW12"/>
<organism evidence="1 2">
    <name type="scientific">Schizothecium vesticola</name>
    <dbReference type="NCBI Taxonomy" id="314040"/>
    <lineage>
        <taxon>Eukaryota</taxon>
        <taxon>Fungi</taxon>
        <taxon>Dikarya</taxon>
        <taxon>Ascomycota</taxon>
        <taxon>Pezizomycotina</taxon>
        <taxon>Sordariomycetes</taxon>
        <taxon>Sordariomycetidae</taxon>
        <taxon>Sordariales</taxon>
        <taxon>Schizotheciaceae</taxon>
        <taxon>Schizothecium</taxon>
    </lineage>
</organism>
<accession>A0AA40EW12</accession>
<sequence length="221" mass="23916">MSRSQHGLGSGHSMLQQFPVIFGVDSKSSGTRFLSRGWRGITVTTRTDPLRSIHGRPFGGGMGGAALVERVALPLPILLGPFYLGRVFAFENDTHRAVSAVRPANIMKAIVGFWGPFWVGGLSDSGWLTSARFVGYKKKRTGGKADQVGGCSSCDLAMAVEALTIFGELPPGGVRASKLRGSFFRVNKILNDRHLALYDLNLIFCRVRYCLFASRVSSASC</sequence>
<gene>
    <name evidence="1" type="ORF">B0T18DRAFT_411830</name>
</gene>
<evidence type="ECO:0000313" key="1">
    <source>
        <dbReference type="EMBL" id="KAK0746531.1"/>
    </source>
</evidence>
<comment type="caution">
    <text evidence="1">The sequence shown here is derived from an EMBL/GenBank/DDBJ whole genome shotgun (WGS) entry which is preliminary data.</text>
</comment>
<dbReference type="Proteomes" id="UP001172155">
    <property type="component" value="Unassembled WGS sequence"/>
</dbReference>
<dbReference type="EMBL" id="JAUKUD010000004">
    <property type="protein sequence ID" value="KAK0746531.1"/>
    <property type="molecule type" value="Genomic_DNA"/>
</dbReference>
<protein>
    <submittedName>
        <fullName evidence="1">Uncharacterized protein</fullName>
    </submittedName>
</protein>
<evidence type="ECO:0000313" key="2">
    <source>
        <dbReference type="Proteomes" id="UP001172155"/>
    </source>
</evidence>